<evidence type="ECO:0000256" key="2">
    <source>
        <dbReference type="ARBA" id="ARBA00006434"/>
    </source>
</evidence>
<dbReference type="KEGG" id="mng:MNEG_1220"/>
<evidence type="ECO:0000313" key="9">
    <source>
        <dbReference type="EMBL" id="KIZ06737.1"/>
    </source>
</evidence>
<dbReference type="GO" id="GO:0015204">
    <property type="term" value="F:urea transmembrane transporter activity"/>
    <property type="evidence" value="ECO:0007669"/>
    <property type="project" value="InterPro"/>
</dbReference>
<dbReference type="Proteomes" id="UP000054498">
    <property type="component" value="Unassembled WGS sequence"/>
</dbReference>
<feature type="transmembrane region" description="Helical" evidence="8">
    <location>
        <begin position="220"/>
        <end position="239"/>
    </location>
</feature>
<feature type="transmembrane region" description="Helical" evidence="8">
    <location>
        <begin position="361"/>
        <end position="383"/>
    </location>
</feature>
<feature type="transmembrane region" description="Helical" evidence="8">
    <location>
        <begin position="513"/>
        <end position="535"/>
    </location>
</feature>
<dbReference type="CDD" id="cd11476">
    <property type="entry name" value="SLC5sbd_DUR3"/>
    <property type="match status" value="1"/>
</dbReference>
<protein>
    <submittedName>
        <fullName evidence="9">Putative urea active transporter 1</fullName>
    </submittedName>
</protein>
<feature type="transmembrane region" description="Helical" evidence="8">
    <location>
        <begin position="575"/>
        <end position="594"/>
    </location>
</feature>
<evidence type="ECO:0000256" key="1">
    <source>
        <dbReference type="ARBA" id="ARBA00004141"/>
    </source>
</evidence>
<dbReference type="PANTHER" id="PTHR46154">
    <property type="match status" value="1"/>
</dbReference>
<evidence type="ECO:0000256" key="7">
    <source>
        <dbReference type="RuleBase" id="RU362091"/>
    </source>
</evidence>
<accession>A0A0D2N2X8</accession>
<comment type="similarity">
    <text evidence="2 7">Belongs to the sodium:solute symporter (SSF) (TC 2.A.21) family.</text>
</comment>
<dbReference type="GO" id="GO:0005886">
    <property type="term" value="C:plasma membrane"/>
    <property type="evidence" value="ECO:0007669"/>
    <property type="project" value="TreeGrafter"/>
</dbReference>
<dbReference type="PANTHER" id="PTHR46154:SF4">
    <property type="entry name" value="UREA ACTIVE TRANSPORTER"/>
    <property type="match status" value="1"/>
</dbReference>
<dbReference type="Gene3D" id="1.20.1730.10">
    <property type="entry name" value="Sodium/glucose cotransporter"/>
    <property type="match status" value="1"/>
</dbReference>
<dbReference type="InterPro" id="IPR001734">
    <property type="entry name" value="Na/solute_symporter"/>
</dbReference>
<dbReference type="EMBL" id="KK100336">
    <property type="protein sequence ID" value="KIZ06737.1"/>
    <property type="molecule type" value="Genomic_DNA"/>
</dbReference>
<feature type="transmembrane region" description="Helical" evidence="8">
    <location>
        <begin position="282"/>
        <end position="299"/>
    </location>
</feature>
<comment type="subcellular location">
    <subcellularLocation>
        <location evidence="1">Membrane</location>
        <topology evidence="1">Multi-pass membrane protein</topology>
    </subcellularLocation>
</comment>
<dbReference type="OrthoDB" id="6132759at2759"/>
<keyword evidence="5 8" id="KW-1133">Transmembrane helix</keyword>
<evidence type="ECO:0000256" key="8">
    <source>
        <dbReference type="SAM" id="Phobius"/>
    </source>
</evidence>
<dbReference type="InterPro" id="IPR031155">
    <property type="entry name" value="DUR"/>
</dbReference>
<dbReference type="InterPro" id="IPR038377">
    <property type="entry name" value="Na/Glc_symporter_sf"/>
</dbReference>
<dbReference type="AlphaFoldDB" id="A0A0D2N2X8"/>
<evidence type="ECO:0000256" key="4">
    <source>
        <dbReference type="ARBA" id="ARBA00022692"/>
    </source>
</evidence>
<evidence type="ECO:0000256" key="3">
    <source>
        <dbReference type="ARBA" id="ARBA00022448"/>
    </source>
</evidence>
<keyword evidence="4 8" id="KW-0812">Transmembrane</keyword>
<proteinExistence type="inferred from homology"/>
<feature type="transmembrane region" description="Helical" evidence="8">
    <location>
        <begin position="606"/>
        <end position="630"/>
    </location>
</feature>
<evidence type="ECO:0000313" key="10">
    <source>
        <dbReference type="Proteomes" id="UP000054498"/>
    </source>
</evidence>
<dbReference type="GeneID" id="25729538"/>
<dbReference type="PROSITE" id="PS50283">
    <property type="entry name" value="NA_SOLUT_SYMP_3"/>
    <property type="match status" value="1"/>
</dbReference>
<sequence length="685" mass="72500">MAECYGWKDVLGGGAPQFTPGQCEFFGPGSRALSEALGWVIVVAFGALFTLLTSGIVFLDYKYGGTNHTSEQFSTAGRTVKAGLTACDIVSKWTWAATLLQSANVAYKYGVSGPFWYASGATIQVLLFAVLAVEVKRKAPTTHTVLEIVKARWGTTAHIVFLVFCMLTNIIVTSMLILGGAAVVEALSGVNIYAGAFLIPVGVMLYTAHGGLKATYMAAWGHVAVIYIALVVFGFMIFANPASKVGLGSISKVYDNLTTMSKVFPVAHNKEGSYMTMMSLDGLVFGIINVIGNFGTVFVDQAYWQSAIAAKPSATYKGYLLGGLCWFAVPFSMATAMGLGARAMNLPITITESNKGLVPPAVATMLLGAGGAFLMVFQLWMAVTASGSAEQIAVSSLISYDVYRTYINPKATGKQMILAARCVVIAYGILSGVLAIVLLKIGLSLGWVYLFMGVCVGSAVVPIAFSITWAKCSAVGAVSGAVGGLIGSVITWVCTAKGLTGEVTIDTLGGDYPMLAGNLVAILLSGLICTVVSLIKPQNFDWANLAEIPLVEEDPNAYLSDGNDSPEALTKALKWTWLTGGGLSILLVILWPVLALPAGVFNKAYFHMWVIIALIWGLAASFVCICFPIWESRVHIGKIMTQLLSCSPSESNQEAFTDTVKKVRGADAAAEVDQTSVKAVPEMTK</sequence>
<feature type="transmembrane region" description="Helical" evidence="8">
    <location>
        <begin position="36"/>
        <end position="59"/>
    </location>
</feature>
<organism evidence="9 10">
    <name type="scientific">Monoraphidium neglectum</name>
    <dbReference type="NCBI Taxonomy" id="145388"/>
    <lineage>
        <taxon>Eukaryota</taxon>
        <taxon>Viridiplantae</taxon>
        <taxon>Chlorophyta</taxon>
        <taxon>core chlorophytes</taxon>
        <taxon>Chlorophyceae</taxon>
        <taxon>CS clade</taxon>
        <taxon>Sphaeropleales</taxon>
        <taxon>Selenastraceae</taxon>
        <taxon>Monoraphidium</taxon>
    </lineage>
</organism>
<dbReference type="Pfam" id="PF00474">
    <property type="entry name" value="SSF"/>
    <property type="match status" value="1"/>
</dbReference>
<feature type="transmembrane region" description="Helical" evidence="8">
    <location>
        <begin position="474"/>
        <end position="493"/>
    </location>
</feature>
<feature type="transmembrane region" description="Helical" evidence="8">
    <location>
        <begin position="156"/>
        <end position="184"/>
    </location>
</feature>
<feature type="transmembrane region" description="Helical" evidence="8">
    <location>
        <begin position="447"/>
        <end position="467"/>
    </location>
</feature>
<keyword evidence="10" id="KW-1185">Reference proteome</keyword>
<feature type="transmembrane region" description="Helical" evidence="8">
    <location>
        <begin position="190"/>
        <end position="208"/>
    </location>
</feature>
<keyword evidence="6 8" id="KW-0472">Membrane</keyword>
<reference evidence="9 10" key="1">
    <citation type="journal article" date="2013" name="BMC Genomics">
        <title>Reconstruction of the lipid metabolism for the microalga Monoraphidium neglectum from its genome sequence reveals characteristics suitable for biofuel production.</title>
        <authorList>
            <person name="Bogen C."/>
            <person name="Al-Dilaimi A."/>
            <person name="Albersmeier A."/>
            <person name="Wichmann J."/>
            <person name="Grundmann M."/>
            <person name="Rupp O."/>
            <person name="Lauersen K.J."/>
            <person name="Blifernez-Klassen O."/>
            <person name="Kalinowski J."/>
            <person name="Goesmann A."/>
            <person name="Mussgnug J.H."/>
            <person name="Kruse O."/>
        </authorList>
    </citation>
    <scope>NUCLEOTIDE SEQUENCE [LARGE SCALE GENOMIC DNA]</scope>
    <source>
        <strain evidence="9 10">SAG 48.87</strain>
    </source>
</reference>
<dbReference type="RefSeq" id="XP_013905756.1">
    <property type="nucleotide sequence ID" value="XM_014050302.1"/>
</dbReference>
<feature type="transmembrane region" description="Helical" evidence="8">
    <location>
        <begin position="319"/>
        <end position="341"/>
    </location>
</feature>
<feature type="transmembrane region" description="Helical" evidence="8">
    <location>
        <begin position="418"/>
        <end position="441"/>
    </location>
</feature>
<dbReference type="STRING" id="145388.A0A0D2N2X8"/>
<keyword evidence="3" id="KW-0813">Transport</keyword>
<gene>
    <name evidence="9" type="ORF">MNEG_1220</name>
</gene>
<evidence type="ECO:0000256" key="5">
    <source>
        <dbReference type="ARBA" id="ARBA00022989"/>
    </source>
</evidence>
<feature type="transmembrane region" description="Helical" evidence="8">
    <location>
        <begin position="115"/>
        <end position="135"/>
    </location>
</feature>
<evidence type="ECO:0000256" key="6">
    <source>
        <dbReference type="ARBA" id="ARBA00023136"/>
    </source>
</evidence>
<name>A0A0D2N2X8_9CHLO</name>